<dbReference type="EMBL" id="SPSF01000044">
    <property type="protein sequence ID" value="MPQ64116.1"/>
    <property type="molecule type" value="Genomic_DNA"/>
</dbReference>
<evidence type="ECO:0000313" key="2">
    <source>
        <dbReference type="Proteomes" id="UP000342249"/>
    </source>
</evidence>
<comment type="caution">
    <text evidence="1">The sequence shown here is derived from an EMBL/GenBank/DDBJ whole genome shotgun (WGS) entry which is preliminary data.</text>
</comment>
<dbReference type="RefSeq" id="WP_152753471.1">
    <property type="nucleotide sequence ID" value="NZ_SPSE01000045.1"/>
</dbReference>
<dbReference type="Pfam" id="PF09986">
    <property type="entry name" value="DUF2225"/>
    <property type="match status" value="1"/>
</dbReference>
<accession>A0A5N7IT23</accession>
<dbReference type="Proteomes" id="UP000342249">
    <property type="component" value="Unassembled WGS sequence"/>
</dbReference>
<name>A0A5N7IT23_9CLOT</name>
<dbReference type="AlphaFoldDB" id="A0A5N7IT23"/>
<evidence type="ECO:0000313" key="1">
    <source>
        <dbReference type="EMBL" id="MPQ64116.1"/>
    </source>
</evidence>
<reference evidence="1 2" key="1">
    <citation type="journal article" date="2019" name="Lett. Appl. Microbiol.">
        <title>A case of 'blown pack' spoilage of vacuum-packaged pork likely associated with Clostridium estertheticum in Canada.</title>
        <authorList>
            <person name="Zhang P."/>
            <person name="Ward P."/>
            <person name="McMullen L.M."/>
            <person name="Yang X."/>
        </authorList>
    </citation>
    <scope>NUCLEOTIDE SEQUENCE [LARGE SCALE GENOMIC DNA]</scope>
    <source>
        <strain evidence="1 2">MA19</strain>
    </source>
</reference>
<proteinExistence type="predicted"/>
<gene>
    <name evidence="1" type="ORF">E4V82_18675</name>
</gene>
<sequence>MDKNIFSGLENMGFDNIDHINIYNKETEAVKESKEKSFLYNKEVTCPVCNHVFKAATVKSSAYRMIKKDSDFFIRYSLINPYFYDVWLCNSCGYAAMKTDFYTIRSIEIEQVQKSISTKWHGRMYPEVYDVHVAIERYKLSLLNYVITNAKSSKKAINCMKLAWMYRLIDTQASKEIELVFLKQALEGLSDAYYAEAFPIYGMDKYSAMYLIGELNRRLGHTDDSLVWFSNVITTPNVKQNLKELARDMKDLIKEEAAALLADTDNSNISSTENFEPLENTKKSSFFSKLFK</sequence>
<organism evidence="1 2">
    <name type="scientific">Clostridium estertheticum</name>
    <dbReference type="NCBI Taxonomy" id="238834"/>
    <lineage>
        <taxon>Bacteria</taxon>
        <taxon>Bacillati</taxon>
        <taxon>Bacillota</taxon>
        <taxon>Clostridia</taxon>
        <taxon>Eubacteriales</taxon>
        <taxon>Clostridiaceae</taxon>
        <taxon>Clostridium</taxon>
    </lineage>
</organism>
<protein>
    <submittedName>
        <fullName evidence="1">DUF2225 domain-containing protein</fullName>
    </submittedName>
</protein>
<dbReference type="InterPro" id="IPR018708">
    <property type="entry name" value="DUF2225"/>
</dbReference>